<dbReference type="Proteomes" id="UP000183047">
    <property type="component" value="Unassembled WGS sequence"/>
</dbReference>
<dbReference type="OrthoDB" id="9808061at2"/>
<dbReference type="NCBIfam" id="NF047593">
    <property type="entry name" value="IS66_ISAeme5_TnpA"/>
    <property type="match status" value="1"/>
</dbReference>
<name>A0A1G5E6A0_9FIRM</name>
<sequence>MSDSSKEQRRTLDEWYKLITQCRQSGLSDEQWCLCNGIKKYSLYSAIKRLRQKAYAVPKPMRNSHDEIHDLTLPKQDVVQVDIIDDIQPPKEYIPSVAPHLDNSHTIEINLGRANIRISNTVDPVVLSETLKILGGLT</sequence>
<protein>
    <submittedName>
        <fullName evidence="1">Uncharacterized protein</fullName>
    </submittedName>
</protein>
<proteinExistence type="predicted"/>
<accession>A0A1G5E6A0</accession>
<dbReference type="AlphaFoldDB" id="A0A1G5E6A0"/>
<reference evidence="2" key="1">
    <citation type="submission" date="2016-10" db="EMBL/GenBank/DDBJ databases">
        <authorList>
            <person name="Varghese N."/>
            <person name="Submissions S."/>
        </authorList>
    </citation>
    <scope>NUCLEOTIDE SEQUENCE [LARGE SCALE GENOMIC DNA]</scope>
    <source>
        <strain evidence="2">XBD2006</strain>
    </source>
</reference>
<keyword evidence="2" id="KW-1185">Reference proteome</keyword>
<gene>
    <name evidence="1" type="ORF">SAMN02910451_01803</name>
</gene>
<evidence type="ECO:0000313" key="2">
    <source>
        <dbReference type="Proteomes" id="UP000183047"/>
    </source>
</evidence>
<evidence type="ECO:0000313" key="1">
    <source>
        <dbReference type="EMBL" id="SCY22271.1"/>
    </source>
</evidence>
<dbReference type="RefSeq" id="WP_074462395.1">
    <property type="nucleotide sequence ID" value="NZ_FMUR01000010.1"/>
</dbReference>
<dbReference type="EMBL" id="FMUR01000010">
    <property type="protein sequence ID" value="SCY22271.1"/>
    <property type="molecule type" value="Genomic_DNA"/>
</dbReference>
<organism evidence="1 2">
    <name type="scientific">Butyrivibrio hungatei</name>
    <dbReference type="NCBI Taxonomy" id="185008"/>
    <lineage>
        <taxon>Bacteria</taxon>
        <taxon>Bacillati</taxon>
        <taxon>Bacillota</taxon>
        <taxon>Clostridia</taxon>
        <taxon>Lachnospirales</taxon>
        <taxon>Lachnospiraceae</taxon>
        <taxon>Butyrivibrio</taxon>
    </lineage>
</organism>